<evidence type="ECO:0000256" key="2">
    <source>
        <dbReference type="ARBA" id="ARBA00009477"/>
    </source>
</evidence>
<dbReference type="InterPro" id="IPR058625">
    <property type="entry name" value="MdtA-like_BSH"/>
</dbReference>
<dbReference type="InterPro" id="IPR006143">
    <property type="entry name" value="RND_pump_MFP"/>
</dbReference>
<evidence type="ECO:0000256" key="1">
    <source>
        <dbReference type="ARBA" id="ARBA00004196"/>
    </source>
</evidence>
<evidence type="ECO:0000256" key="5">
    <source>
        <dbReference type="SAM" id="SignalP"/>
    </source>
</evidence>
<dbReference type="Pfam" id="PF25954">
    <property type="entry name" value="Beta-barrel_RND_2"/>
    <property type="match status" value="1"/>
</dbReference>
<dbReference type="GO" id="GO:1990281">
    <property type="term" value="C:efflux pump complex"/>
    <property type="evidence" value="ECO:0007669"/>
    <property type="project" value="TreeGrafter"/>
</dbReference>
<dbReference type="PROSITE" id="PS51318">
    <property type="entry name" value="TAT"/>
    <property type="match status" value="1"/>
</dbReference>
<feature type="signal peptide" evidence="5">
    <location>
        <begin position="1"/>
        <end position="19"/>
    </location>
</feature>
<name>A0A975U3Y7_9PROT</name>
<accession>A0A975U3Y7</accession>
<keyword evidence="5" id="KW-0732">Signal</keyword>
<reference evidence="9" key="1">
    <citation type="submission" date="2021-06" db="EMBL/GenBank/DDBJ databases">
        <title>Elioraea tepida, sp. nov., a moderately thermophilic aerobic anoxygenic phototrophic bacterium isolated from an alkaline siliceous hot spring mat community in Yellowstone National Park, WY, USA.</title>
        <authorList>
            <person name="Saini M.K."/>
            <person name="Yoshida S."/>
            <person name="Sebastian A."/>
            <person name="Hirose S."/>
            <person name="Hara E."/>
            <person name="Tamaki H."/>
            <person name="Soulier N.T."/>
            <person name="Albert I."/>
            <person name="Hanada S."/>
            <person name="Bryant D.A."/>
            <person name="Tank M."/>
        </authorList>
    </citation>
    <scope>NUCLEOTIDE SEQUENCE</scope>
    <source>
        <strain evidence="9">MS-P2</strain>
    </source>
</reference>
<dbReference type="InterPro" id="IPR006311">
    <property type="entry name" value="TAT_signal"/>
</dbReference>
<dbReference type="InterPro" id="IPR058792">
    <property type="entry name" value="Beta-barrel_RND_2"/>
</dbReference>
<dbReference type="Pfam" id="PF25967">
    <property type="entry name" value="RND-MFP_C"/>
    <property type="match status" value="1"/>
</dbReference>
<feature type="domain" description="Multidrug resistance protein MdtA-like barrel-sandwich hybrid" evidence="6">
    <location>
        <begin position="58"/>
        <end position="182"/>
    </location>
</feature>
<organism evidence="9 10">
    <name type="scientific">Elioraea tepida</name>
    <dbReference type="NCBI Taxonomy" id="2843330"/>
    <lineage>
        <taxon>Bacteria</taxon>
        <taxon>Pseudomonadati</taxon>
        <taxon>Pseudomonadota</taxon>
        <taxon>Alphaproteobacteria</taxon>
        <taxon>Acetobacterales</taxon>
        <taxon>Elioraeaceae</taxon>
        <taxon>Elioraea</taxon>
    </lineage>
</organism>
<dbReference type="PANTHER" id="PTHR30469:SF15">
    <property type="entry name" value="HLYD FAMILY OF SECRETION PROTEINS"/>
    <property type="match status" value="1"/>
</dbReference>
<proteinExistence type="inferred from homology"/>
<dbReference type="AlphaFoldDB" id="A0A975U3Y7"/>
<evidence type="ECO:0000256" key="3">
    <source>
        <dbReference type="ARBA" id="ARBA00022448"/>
    </source>
</evidence>
<feature type="domain" description="Multidrug resistance protein MdtA-like C-terminal permuted SH3" evidence="8">
    <location>
        <begin position="268"/>
        <end position="319"/>
    </location>
</feature>
<dbReference type="Proteomes" id="UP000694001">
    <property type="component" value="Chromosome"/>
</dbReference>
<gene>
    <name evidence="9" type="ORF">KO353_02590</name>
</gene>
<evidence type="ECO:0000259" key="8">
    <source>
        <dbReference type="Pfam" id="PF25967"/>
    </source>
</evidence>
<comment type="similarity">
    <text evidence="2">Belongs to the membrane fusion protein (MFP) (TC 8.A.1) family.</text>
</comment>
<keyword evidence="4" id="KW-0175">Coiled coil</keyword>
<evidence type="ECO:0000256" key="4">
    <source>
        <dbReference type="SAM" id="Coils"/>
    </source>
</evidence>
<sequence>MRKLLTRLALLAVLAAAAAAGWWSLSLPPRVGATAVAVTGPALEAVYATGTVEPVSWARIGPAVKGRLVAILAEEGQRVEAGAVLARLDATVLEAQLREAEARATFLREEALRLRTLAAREIIARAALDRAESEARAAEAVVETFRHRLADTVLRAPMAGVVLRRDGEIGEVVDTTATVFIVGEPRPLRVTAEVDEEDIPRVHPGQRVLIRADAFEGEVMAGEVAEITPAGDPRLKVYRVRIALPEDTKLRIGMTVEANIIVRETASAVLVPDAAVAGGAVWVLEGEVVRRVPVVVGVRGARRVEIRDGLSPGERVVLDPSPRLVDGGRVRLPSGAAAR</sequence>
<evidence type="ECO:0000259" key="6">
    <source>
        <dbReference type="Pfam" id="PF25917"/>
    </source>
</evidence>
<dbReference type="EMBL" id="CP076448">
    <property type="protein sequence ID" value="QXM25159.1"/>
    <property type="molecule type" value="Genomic_DNA"/>
</dbReference>
<evidence type="ECO:0000259" key="7">
    <source>
        <dbReference type="Pfam" id="PF25954"/>
    </source>
</evidence>
<dbReference type="Pfam" id="PF25917">
    <property type="entry name" value="BSH_RND"/>
    <property type="match status" value="1"/>
</dbReference>
<feature type="domain" description="CusB-like beta-barrel" evidence="7">
    <location>
        <begin position="190"/>
        <end position="260"/>
    </location>
</feature>
<dbReference type="GO" id="GO:0015562">
    <property type="term" value="F:efflux transmembrane transporter activity"/>
    <property type="evidence" value="ECO:0007669"/>
    <property type="project" value="TreeGrafter"/>
</dbReference>
<evidence type="ECO:0000313" key="9">
    <source>
        <dbReference type="EMBL" id="QXM25159.1"/>
    </source>
</evidence>
<dbReference type="NCBIfam" id="TIGR01730">
    <property type="entry name" value="RND_mfp"/>
    <property type="match status" value="1"/>
</dbReference>
<protein>
    <submittedName>
        <fullName evidence="9">Efflux RND transporter periplasmic adaptor subunit</fullName>
    </submittedName>
</protein>
<keyword evidence="10" id="KW-1185">Reference proteome</keyword>
<comment type="subcellular location">
    <subcellularLocation>
        <location evidence="1">Cell envelope</location>
    </subcellularLocation>
</comment>
<evidence type="ECO:0000313" key="10">
    <source>
        <dbReference type="Proteomes" id="UP000694001"/>
    </source>
</evidence>
<dbReference type="PANTHER" id="PTHR30469">
    <property type="entry name" value="MULTIDRUG RESISTANCE PROTEIN MDTA"/>
    <property type="match status" value="1"/>
</dbReference>
<dbReference type="KEGG" id="elio:KO353_02590"/>
<feature type="coiled-coil region" evidence="4">
    <location>
        <begin position="83"/>
        <end position="148"/>
    </location>
</feature>
<dbReference type="RefSeq" id="WP_218286215.1">
    <property type="nucleotide sequence ID" value="NZ_CP076448.1"/>
</dbReference>
<feature type="chain" id="PRO_5037101987" evidence="5">
    <location>
        <begin position="20"/>
        <end position="339"/>
    </location>
</feature>
<dbReference type="InterPro" id="IPR058627">
    <property type="entry name" value="MdtA-like_C"/>
</dbReference>
<keyword evidence="3" id="KW-0813">Transport</keyword>